<keyword evidence="1 2" id="KW-0732">Signal</keyword>
<evidence type="ECO:0000256" key="2">
    <source>
        <dbReference type="SAM" id="SignalP"/>
    </source>
</evidence>
<comment type="caution">
    <text evidence="4">The sequence shown here is derived from an EMBL/GenBank/DDBJ whole genome shotgun (WGS) entry which is preliminary data.</text>
</comment>
<dbReference type="SMART" id="SM00062">
    <property type="entry name" value="PBPb"/>
    <property type="match status" value="1"/>
</dbReference>
<dbReference type="PANTHER" id="PTHR35936:SF34">
    <property type="entry name" value="ABC TRANSPORTER EXTRACELLULAR-BINDING PROTEIN YCKB-RELATED"/>
    <property type="match status" value="1"/>
</dbReference>
<dbReference type="AlphaFoldDB" id="A0A9D1IDJ1"/>
<gene>
    <name evidence="4" type="ORF">IAC53_01440</name>
</gene>
<protein>
    <submittedName>
        <fullName evidence="4">Transporter substrate-binding domain-containing protein</fullName>
    </submittedName>
</protein>
<organism evidence="4 5">
    <name type="scientific">Candidatus Fimenecus excrementigallinarum</name>
    <dbReference type="NCBI Taxonomy" id="2840816"/>
    <lineage>
        <taxon>Bacteria</taxon>
        <taxon>Bacillati</taxon>
        <taxon>Bacillota</taxon>
        <taxon>Clostridia</taxon>
        <taxon>Candidatus Fimenecus</taxon>
    </lineage>
</organism>
<dbReference type="PANTHER" id="PTHR35936">
    <property type="entry name" value="MEMBRANE-BOUND LYTIC MUREIN TRANSGLYCOSYLASE F"/>
    <property type="match status" value="1"/>
</dbReference>
<evidence type="ECO:0000259" key="3">
    <source>
        <dbReference type="SMART" id="SM00062"/>
    </source>
</evidence>
<dbReference type="EMBL" id="DVMW01000012">
    <property type="protein sequence ID" value="HIU35258.1"/>
    <property type="molecule type" value="Genomic_DNA"/>
</dbReference>
<dbReference type="Pfam" id="PF00497">
    <property type="entry name" value="SBP_bac_3"/>
    <property type="match status" value="1"/>
</dbReference>
<dbReference type="SUPFAM" id="SSF53850">
    <property type="entry name" value="Periplasmic binding protein-like II"/>
    <property type="match status" value="1"/>
</dbReference>
<reference evidence="4" key="1">
    <citation type="submission" date="2020-10" db="EMBL/GenBank/DDBJ databases">
        <authorList>
            <person name="Gilroy R."/>
        </authorList>
    </citation>
    <scope>NUCLEOTIDE SEQUENCE</scope>
    <source>
        <strain evidence="4">ChiGjej1B1-19959</strain>
    </source>
</reference>
<dbReference type="PROSITE" id="PS51257">
    <property type="entry name" value="PROKAR_LIPOPROTEIN"/>
    <property type="match status" value="1"/>
</dbReference>
<evidence type="ECO:0000313" key="4">
    <source>
        <dbReference type="EMBL" id="HIU35258.1"/>
    </source>
</evidence>
<name>A0A9D1IDJ1_9FIRM</name>
<sequence>MKKLICLLLAVVLMVCGLAACGSKENPDTAASDLAYVQGKGTLVVGVTVYEPMNYKAEDGTWLGFDTEYAQAVSEKLGVEAEFVIIDWDNKYTELDAKSIDCIWNGMTITEEGRLNADISDPYVENAQVVVMAKDKLASYPDAESMKELTFAVETGSAGEKEAANAGFENVVVVADQSTALLEAASGSADACIIDITMADAMTGEGTSYADFGYSVRLAPEEYGIAFRKGSDLVAKVNEITDELLADGTLDALAEKYGGLKLIK</sequence>
<evidence type="ECO:0000313" key="5">
    <source>
        <dbReference type="Proteomes" id="UP000824071"/>
    </source>
</evidence>
<proteinExistence type="predicted"/>
<feature type="chain" id="PRO_5038800975" evidence="2">
    <location>
        <begin position="20"/>
        <end position="264"/>
    </location>
</feature>
<feature type="domain" description="Solute-binding protein family 3/N-terminal" evidence="3">
    <location>
        <begin position="42"/>
        <end position="261"/>
    </location>
</feature>
<evidence type="ECO:0000256" key="1">
    <source>
        <dbReference type="ARBA" id="ARBA00022729"/>
    </source>
</evidence>
<dbReference type="Proteomes" id="UP000824071">
    <property type="component" value="Unassembled WGS sequence"/>
</dbReference>
<feature type="signal peptide" evidence="2">
    <location>
        <begin position="1"/>
        <end position="19"/>
    </location>
</feature>
<dbReference type="Gene3D" id="3.40.190.10">
    <property type="entry name" value="Periplasmic binding protein-like II"/>
    <property type="match status" value="2"/>
</dbReference>
<reference evidence="4" key="2">
    <citation type="journal article" date="2021" name="PeerJ">
        <title>Extensive microbial diversity within the chicken gut microbiome revealed by metagenomics and culture.</title>
        <authorList>
            <person name="Gilroy R."/>
            <person name="Ravi A."/>
            <person name="Getino M."/>
            <person name="Pursley I."/>
            <person name="Horton D.L."/>
            <person name="Alikhan N.F."/>
            <person name="Baker D."/>
            <person name="Gharbi K."/>
            <person name="Hall N."/>
            <person name="Watson M."/>
            <person name="Adriaenssens E.M."/>
            <person name="Foster-Nyarko E."/>
            <person name="Jarju S."/>
            <person name="Secka A."/>
            <person name="Antonio M."/>
            <person name="Oren A."/>
            <person name="Chaudhuri R.R."/>
            <person name="La Ragione R."/>
            <person name="Hildebrand F."/>
            <person name="Pallen M.J."/>
        </authorList>
    </citation>
    <scope>NUCLEOTIDE SEQUENCE</scope>
    <source>
        <strain evidence="4">ChiGjej1B1-19959</strain>
    </source>
</reference>
<accession>A0A9D1IDJ1</accession>
<dbReference type="InterPro" id="IPR001638">
    <property type="entry name" value="Solute-binding_3/MltF_N"/>
</dbReference>